<dbReference type="Gene3D" id="3.10.129.10">
    <property type="entry name" value="Hotdog Thioesterase"/>
    <property type="match status" value="1"/>
</dbReference>
<dbReference type="OrthoDB" id="7204167at2"/>
<sequence length="139" mass="16029">MISASVQIQAQFYHLDPMEVVWHGNYVRFFEQARCALLDKIDYNYPQMRDSGYMWPVVDMRVKFVRPVTFAQNINVEATIAEYENRLKINYLITDVETGGKITKGFTIQVAVDGETQEMLYESPAILFKKIKEATCASS</sequence>
<keyword evidence="2" id="KW-0378">Hydrolase</keyword>
<evidence type="ECO:0000256" key="1">
    <source>
        <dbReference type="ARBA" id="ARBA00005953"/>
    </source>
</evidence>
<dbReference type="Proteomes" id="UP000231658">
    <property type="component" value="Unassembled WGS sequence"/>
</dbReference>
<protein>
    <submittedName>
        <fullName evidence="3">4-hydroxybenzoyl-CoA thioesterase</fullName>
    </submittedName>
</protein>
<organism evidence="3 4">
    <name type="scientific">Candidatus Terasakiella magnetica</name>
    <dbReference type="NCBI Taxonomy" id="1867952"/>
    <lineage>
        <taxon>Bacteria</taxon>
        <taxon>Pseudomonadati</taxon>
        <taxon>Pseudomonadota</taxon>
        <taxon>Alphaproteobacteria</taxon>
        <taxon>Rhodospirillales</taxon>
        <taxon>Terasakiellaceae</taxon>
        <taxon>Terasakiella</taxon>
    </lineage>
</organism>
<evidence type="ECO:0000313" key="3">
    <source>
        <dbReference type="EMBL" id="SCA56650.1"/>
    </source>
</evidence>
<dbReference type="GO" id="GO:0047617">
    <property type="term" value="F:fatty acyl-CoA hydrolase activity"/>
    <property type="evidence" value="ECO:0007669"/>
    <property type="project" value="TreeGrafter"/>
</dbReference>
<evidence type="ECO:0000256" key="2">
    <source>
        <dbReference type="ARBA" id="ARBA00022801"/>
    </source>
</evidence>
<dbReference type="SUPFAM" id="SSF54637">
    <property type="entry name" value="Thioesterase/thiol ester dehydrase-isomerase"/>
    <property type="match status" value="1"/>
</dbReference>
<dbReference type="STRING" id="1867952.MTBPR1_30020"/>
<proteinExistence type="inferred from homology"/>
<keyword evidence="4" id="KW-1185">Reference proteome</keyword>
<reference evidence="3 4" key="1">
    <citation type="submission" date="2016-07" db="EMBL/GenBank/DDBJ databases">
        <authorList>
            <person name="Lefevre C.T."/>
        </authorList>
    </citation>
    <scope>NUCLEOTIDE SEQUENCE [LARGE SCALE GENOMIC DNA]</scope>
    <source>
        <strain evidence="3">PR1</strain>
    </source>
</reference>
<dbReference type="PANTHER" id="PTHR31793:SF27">
    <property type="entry name" value="NOVEL THIOESTERASE SUPERFAMILY DOMAIN AND SAPOSIN A-TYPE DOMAIN CONTAINING PROTEIN (0610012H03RIK)"/>
    <property type="match status" value="1"/>
</dbReference>
<accession>A0A1C3RH93</accession>
<dbReference type="CDD" id="cd00586">
    <property type="entry name" value="4HBT"/>
    <property type="match status" value="1"/>
</dbReference>
<gene>
    <name evidence="3" type="ORF">MTBPR1_30020</name>
</gene>
<dbReference type="PANTHER" id="PTHR31793">
    <property type="entry name" value="4-HYDROXYBENZOYL-COA THIOESTERASE FAMILY MEMBER"/>
    <property type="match status" value="1"/>
</dbReference>
<dbReference type="EMBL" id="FLYE01000023">
    <property type="protein sequence ID" value="SCA56650.1"/>
    <property type="molecule type" value="Genomic_DNA"/>
</dbReference>
<evidence type="ECO:0000313" key="4">
    <source>
        <dbReference type="Proteomes" id="UP000231658"/>
    </source>
</evidence>
<dbReference type="AlphaFoldDB" id="A0A1C3RH93"/>
<dbReference type="Pfam" id="PF13279">
    <property type="entry name" value="4HBT_2"/>
    <property type="match status" value="1"/>
</dbReference>
<dbReference type="InterPro" id="IPR029069">
    <property type="entry name" value="HotDog_dom_sf"/>
</dbReference>
<dbReference type="RefSeq" id="WP_069188742.1">
    <property type="nucleotide sequence ID" value="NZ_FLYE01000023.1"/>
</dbReference>
<comment type="similarity">
    <text evidence="1">Belongs to the 4-hydroxybenzoyl-CoA thioesterase family.</text>
</comment>
<dbReference type="InterPro" id="IPR050563">
    <property type="entry name" value="4-hydroxybenzoyl-CoA_TE"/>
</dbReference>
<name>A0A1C3RH93_9PROT</name>